<evidence type="ECO:0000256" key="1">
    <source>
        <dbReference type="SAM" id="MobiDB-lite"/>
    </source>
</evidence>
<dbReference type="PANTHER" id="PTHR15907">
    <property type="entry name" value="DUF614 FAMILY PROTEIN-RELATED"/>
    <property type="match status" value="1"/>
</dbReference>
<dbReference type="Pfam" id="PF04749">
    <property type="entry name" value="PLAC8"/>
    <property type="match status" value="1"/>
</dbReference>
<dbReference type="EMBL" id="BRXU01000013">
    <property type="protein sequence ID" value="GLC55717.1"/>
    <property type="molecule type" value="Genomic_DNA"/>
</dbReference>
<reference evidence="2 3" key="1">
    <citation type="journal article" date="2023" name="Commun. Biol.">
        <title>Reorganization of the ancestral sex-determining regions during the evolution of trioecy in Pleodorina starrii.</title>
        <authorList>
            <person name="Takahashi K."/>
            <person name="Suzuki S."/>
            <person name="Kawai-Toyooka H."/>
            <person name="Yamamoto K."/>
            <person name="Hamaji T."/>
            <person name="Ootsuki R."/>
            <person name="Yamaguchi H."/>
            <person name="Kawachi M."/>
            <person name="Higashiyama T."/>
            <person name="Nozaki H."/>
        </authorList>
    </citation>
    <scope>NUCLEOTIDE SEQUENCE [LARGE SCALE GENOMIC DNA]</scope>
    <source>
        <strain evidence="2 3">NIES-4479</strain>
    </source>
</reference>
<protein>
    <submittedName>
        <fullName evidence="2">Uncharacterized protein</fullName>
    </submittedName>
</protein>
<evidence type="ECO:0000313" key="2">
    <source>
        <dbReference type="EMBL" id="GLC55717.1"/>
    </source>
</evidence>
<accession>A0A9W6BQ37</accession>
<feature type="region of interest" description="Disordered" evidence="1">
    <location>
        <begin position="127"/>
        <end position="211"/>
    </location>
</feature>
<feature type="compositionally biased region" description="Pro residues" evidence="1">
    <location>
        <begin position="127"/>
        <end position="171"/>
    </location>
</feature>
<comment type="caution">
    <text evidence="2">The sequence shown here is derived from an EMBL/GenBank/DDBJ whole genome shotgun (WGS) entry which is preliminary data.</text>
</comment>
<dbReference type="AlphaFoldDB" id="A0A9W6BQ37"/>
<dbReference type="InterPro" id="IPR006461">
    <property type="entry name" value="PLAC_motif_containing"/>
</dbReference>
<evidence type="ECO:0000313" key="3">
    <source>
        <dbReference type="Proteomes" id="UP001165080"/>
    </source>
</evidence>
<proteinExistence type="predicted"/>
<dbReference type="Proteomes" id="UP001165080">
    <property type="component" value="Unassembled WGS sequence"/>
</dbReference>
<feature type="compositionally biased region" description="Low complexity" evidence="1">
    <location>
        <begin position="172"/>
        <end position="192"/>
    </location>
</feature>
<sequence>MRGGEASAWAQANESFLRASSAPQEVCCGGNCCGACCCYCIMHGLSLCCFLHCAARSWLRHKYNIPGDPCQDCCTTMCCPMCAMCQEHRELVVRGHNPGGKVTPAGPPAAPPPMVMLMPATVPQQPYPGVPVAPPQQPYPGGPPPPQQAFAPPPQAFVQPPPQAFVQPPPQAYVQPPQAYVQQYPPQQVQVASYPGKKKKHGGSSSSSDEE</sequence>
<organism evidence="2 3">
    <name type="scientific">Pleodorina starrii</name>
    <dbReference type="NCBI Taxonomy" id="330485"/>
    <lineage>
        <taxon>Eukaryota</taxon>
        <taxon>Viridiplantae</taxon>
        <taxon>Chlorophyta</taxon>
        <taxon>core chlorophytes</taxon>
        <taxon>Chlorophyceae</taxon>
        <taxon>CS clade</taxon>
        <taxon>Chlamydomonadales</taxon>
        <taxon>Volvocaceae</taxon>
        <taxon>Pleodorina</taxon>
    </lineage>
</organism>
<dbReference type="NCBIfam" id="TIGR01571">
    <property type="entry name" value="A_thal_Cys_rich"/>
    <property type="match status" value="1"/>
</dbReference>
<gene>
    <name evidence="2" type="primary">PLEST001885</name>
    <name evidence="2" type="ORF">PLESTB_001018100</name>
</gene>
<name>A0A9W6BQ37_9CHLO</name>
<keyword evidence="3" id="KW-1185">Reference proteome</keyword>